<evidence type="ECO:0000313" key="3">
    <source>
        <dbReference type="Proteomes" id="UP001219518"/>
    </source>
</evidence>
<evidence type="ECO:0000313" key="2">
    <source>
        <dbReference type="EMBL" id="KAK3928520.1"/>
    </source>
</evidence>
<gene>
    <name evidence="2" type="ORF">KUF71_016767</name>
</gene>
<organism evidence="2 3">
    <name type="scientific">Frankliniella fusca</name>
    <dbReference type="NCBI Taxonomy" id="407009"/>
    <lineage>
        <taxon>Eukaryota</taxon>
        <taxon>Metazoa</taxon>
        <taxon>Ecdysozoa</taxon>
        <taxon>Arthropoda</taxon>
        <taxon>Hexapoda</taxon>
        <taxon>Insecta</taxon>
        <taxon>Pterygota</taxon>
        <taxon>Neoptera</taxon>
        <taxon>Paraneoptera</taxon>
        <taxon>Thysanoptera</taxon>
        <taxon>Terebrantia</taxon>
        <taxon>Thripoidea</taxon>
        <taxon>Thripidae</taxon>
        <taxon>Frankliniella</taxon>
    </lineage>
</organism>
<name>A0AAE1LR02_9NEOP</name>
<reference evidence="2" key="2">
    <citation type="journal article" date="2023" name="BMC Genomics">
        <title>Pest status, molecular evolution, and epigenetic factors derived from the genome assembly of Frankliniella fusca, a thysanopteran phytovirus vector.</title>
        <authorList>
            <person name="Catto M.A."/>
            <person name="Labadie P.E."/>
            <person name="Jacobson A.L."/>
            <person name="Kennedy G.G."/>
            <person name="Srinivasan R."/>
            <person name="Hunt B.G."/>
        </authorList>
    </citation>
    <scope>NUCLEOTIDE SEQUENCE</scope>
    <source>
        <strain evidence="2">PL_HMW_Pooled</strain>
    </source>
</reference>
<keyword evidence="2" id="KW-0675">Receptor</keyword>
<comment type="caution">
    <text evidence="2">The sequence shown here is derived from an EMBL/GenBank/DDBJ whole genome shotgun (WGS) entry which is preliminary data.</text>
</comment>
<evidence type="ECO:0000256" key="1">
    <source>
        <dbReference type="SAM" id="MobiDB-lite"/>
    </source>
</evidence>
<keyword evidence="3" id="KW-1185">Reference proteome</keyword>
<dbReference type="AlphaFoldDB" id="A0AAE1LR02"/>
<dbReference type="Proteomes" id="UP001219518">
    <property type="component" value="Unassembled WGS sequence"/>
</dbReference>
<reference evidence="2" key="1">
    <citation type="submission" date="2021-07" db="EMBL/GenBank/DDBJ databases">
        <authorList>
            <person name="Catto M.A."/>
            <person name="Jacobson A."/>
            <person name="Kennedy G."/>
            <person name="Labadie P."/>
            <person name="Hunt B.G."/>
            <person name="Srinivasan R."/>
        </authorList>
    </citation>
    <scope>NUCLEOTIDE SEQUENCE</scope>
    <source>
        <strain evidence="2">PL_HMW_Pooled</strain>
        <tissue evidence="2">Head</tissue>
    </source>
</reference>
<feature type="compositionally biased region" description="Low complexity" evidence="1">
    <location>
        <begin position="204"/>
        <end position="218"/>
    </location>
</feature>
<accession>A0AAE1LR02</accession>
<dbReference type="EMBL" id="JAHWGI010001331">
    <property type="protein sequence ID" value="KAK3928520.1"/>
    <property type="molecule type" value="Genomic_DNA"/>
</dbReference>
<sequence length="267" mass="29945">MDHTCGREHSRHRVTTLFRLHLSKLDNIRSIGGELSVKEQVHKVDLPHNINKVEGFADEEAECVEILLMKIGRKVIHQKLFAVLLTFLRYNRAVEVQDQHFDAATLPGLPEIAGDIEEYGLEEESKAHPLVVLVVFYFVPVCMRRHPRLDHILADTAIAPVGDVQRAVPFGQARAPDPDLPQRRAPAAADQTTFDHDATNGTGPSASLPRSDLRSLSRPPAPPLSHSWGPAITNIGHRHKRDEEAGTRTIIRVRKVKELKEKKVKKD</sequence>
<proteinExistence type="predicted"/>
<feature type="region of interest" description="Disordered" evidence="1">
    <location>
        <begin position="171"/>
        <end position="249"/>
    </location>
</feature>
<protein>
    <submittedName>
        <fullName evidence="2">Adhesion G protein-coupled receptor L1</fullName>
    </submittedName>
</protein>